<feature type="compositionally biased region" description="Acidic residues" evidence="1">
    <location>
        <begin position="34"/>
        <end position="45"/>
    </location>
</feature>
<feature type="region of interest" description="Disordered" evidence="1">
    <location>
        <begin position="1"/>
        <end position="67"/>
    </location>
</feature>
<evidence type="ECO:0000313" key="2">
    <source>
        <dbReference type="EMBL" id="TKR76952.1"/>
    </source>
</evidence>
<name>A0A4U5N456_STECR</name>
<accession>A0A4U5N456</accession>
<dbReference type="EMBL" id="AZBU02000005">
    <property type="protein sequence ID" value="TKR76952.1"/>
    <property type="molecule type" value="Genomic_DNA"/>
</dbReference>
<reference evidence="2 3" key="1">
    <citation type="journal article" date="2015" name="Genome Biol.">
        <title>Comparative genomics of Steinernema reveals deeply conserved gene regulatory networks.</title>
        <authorList>
            <person name="Dillman A.R."/>
            <person name="Macchietto M."/>
            <person name="Porter C.F."/>
            <person name="Rogers A."/>
            <person name="Williams B."/>
            <person name="Antoshechkin I."/>
            <person name="Lee M.M."/>
            <person name="Goodwin Z."/>
            <person name="Lu X."/>
            <person name="Lewis E.E."/>
            <person name="Goodrich-Blair H."/>
            <person name="Stock S.P."/>
            <person name="Adams B.J."/>
            <person name="Sternberg P.W."/>
            <person name="Mortazavi A."/>
        </authorList>
    </citation>
    <scope>NUCLEOTIDE SEQUENCE [LARGE SCALE GENOMIC DNA]</scope>
    <source>
        <strain evidence="2 3">ALL</strain>
    </source>
</reference>
<dbReference type="AlphaFoldDB" id="A0A4U5N456"/>
<reference evidence="2 3" key="2">
    <citation type="journal article" date="2019" name="G3 (Bethesda)">
        <title>Hybrid Assembly of the Genome of the Entomopathogenic Nematode Steinernema carpocapsae Identifies the X-Chromosome.</title>
        <authorList>
            <person name="Serra L."/>
            <person name="Macchietto M."/>
            <person name="Macias-Munoz A."/>
            <person name="McGill C.J."/>
            <person name="Rodriguez I.M."/>
            <person name="Rodriguez B."/>
            <person name="Murad R."/>
            <person name="Mortazavi A."/>
        </authorList>
    </citation>
    <scope>NUCLEOTIDE SEQUENCE [LARGE SCALE GENOMIC DNA]</scope>
    <source>
        <strain evidence="2 3">ALL</strain>
    </source>
</reference>
<protein>
    <submittedName>
        <fullName evidence="2">Uncharacterized protein</fullName>
    </submittedName>
</protein>
<evidence type="ECO:0000256" key="1">
    <source>
        <dbReference type="SAM" id="MobiDB-lite"/>
    </source>
</evidence>
<gene>
    <name evidence="2" type="ORF">L596_018012</name>
</gene>
<keyword evidence="3" id="KW-1185">Reference proteome</keyword>
<proteinExistence type="predicted"/>
<organism evidence="2 3">
    <name type="scientific">Steinernema carpocapsae</name>
    <name type="common">Entomopathogenic nematode</name>
    <dbReference type="NCBI Taxonomy" id="34508"/>
    <lineage>
        <taxon>Eukaryota</taxon>
        <taxon>Metazoa</taxon>
        <taxon>Ecdysozoa</taxon>
        <taxon>Nematoda</taxon>
        <taxon>Chromadorea</taxon>
        <taxon>Rhabditida</taxon>
        <taxon>Tylenchina</taxon>
        <taxon>Panagrolaimomorpha</taxon>
        <taxon>Strongyloidoidea</taxon>
        <taxon>Steinernematidae</taxon>
        <taxon>Steinernema</taxon>
    </lineage>
</organism>
<comment type="caution">
    <text evidence="2">The sequence shown here is derived from an EMBL/GenBank/DDBJ whole genome shotgun (WGS) entry which is preliminary data.</text>
</comment>
<sequence length="67" mass="7683">MNCDCSQLASAQTRRKRANILQNSSFDDVRSEERGDDELKEEGDSEMSGGEEKQEKNDDITRERRTS</sequence>
<evidence type="ECO:0000313" key="3">
    <source>
        <dbReference type="Proteomes" id="UP000298663"/>
    </source>
</evidence>
<feature type="compositionally biased region" description="Polar residues" evidence="1">
    <location>
        <begin position="1"/>
        <end position="12"/>
    </location>
</feature>
<dbReference type="Proteomes" id="UP000298663">
    <property type="component" value="Unassembled WGS sequence"/>
</dbReference>
<feature type="compositionally biased region" description="Basic and acidic residues" evidence="1">
    <location>
        <begin position="50"/>
        <end position="67"/>
    </location>
</feature>